<organism evidence="2 3">
    <name type="scientific">Candidatus Amesbacteria bacterium GW2011_GWC2_45_19</name>
    <dbReference type="NCBI Taxonomy" id="1618366"/>
    <lineage>
        <taxon>Bacteria</taxon>
        <taxon>Candidatus Amesiibacteriota</taxon>
    </lineage>
</organism>
<dbReference type="InterPro" id="IPR007842">
    <property type="entry name" value="HEPN_dom"/>
</dbReference>
<proteinExistence type="predicted"/>
<gene>
    <name evidence="2" type="ORF">UX05_C0003G0062</name>
</gene>
<evidence type="ECO:0000313" key="3">
    <source>
        <dbReference type="Proteomes" id="UP000034264"/>
    </source>
</evidence>
<sequence>MTKKFCSICKEEKEVVKSSPIDKGVRSLLSCGHNFIEINLKETIKVSEMIGLRKTGGTHEKYKRGDKPPNINYANKFIEYGDIDYEAAVILFNIQDRDYDFMNQAAFLCAQAVEKYLKAFLFWNAPQHYPSLSGKQVLVEFRKLSHDLIKILNECVKDNKNFNSFRTQLEAINKYSLLKYPDVEDEMVYSSDGLSISSELSKDVKQISDFVKGVIV</sequence>
<dbReference type="Pfam" id="PF05168">
    <property type="entry name" value="HEPN"/>
    <property type="match status" value="1"/>
</dbReference>
<protein>
    <recommendedName>
        <fullName evidence="1">HEPN domain-containing protein</fullName>
    </recommendedName>
</protein>
<dbReference type="Gene3D" id="1.20.120.330">
    <property type="entry name" value="Nucleotidyltransferases domain 2"/>
    <property type="match status" value="1"/>
</dbReference>
<dbReference type="AlphaFoldDB" id="A0A0G1PCT4"/>
<reference evidence="2 3" key="1">
    <citation type="journal article" date="2015" name="Nature">
        <title>rRNA introns, odd ribosomes, and small enigmatic genomes across a large radiation of phyla.</title>
        <authorList>
            <person name="Brown C.T."/>
            <person name="Hug L.A."/>
            <person name="Thomas B.C."/>
            <person name="Sharon I."/>
            <person name="Castelle C.J."/>
            <person name="Singh A."/>
            <person name="Wilkins M.J."/>
            <person name="Williams K.H."/>
            <person name="Banfield J.F."/>
        </authorList>
    </citation>
    <scope>NUCLEOTIDE SEQUENCE [LARGE SCALE GENOMIC DNA]</scope>
</reference>
<feature type="domain" description="HEPN" evidence="1">
    <location>
        <begin position="77"/>
        <end position="212"/>
    </location>
</feature>
<dbReference type="EMBL" id="LCKS01000003">
    <property type="protein sequence ID" value="KKU03223.1"/>
    <property type="molecule type" value="Genomic_DNA"/>
</dbReference>
<dbReference type="SUPFAM" id="SSF81593">
    <property type="entry name" value="Nucleotidyltransferase substrate binding subunit/domain"/>
    <property type="match status" value="1"/>
</dbReference>
<dbReference type="Proteomes" id="UP000034264">
    <property type="component" value="Unassembled WGS sequence"/>
</dbReference>
<evidence type="ECO:0000259" key="1">
    <source>
        <dbReference type="Pfam" id="PF05168"/>
    </source>
</evidence>
<name>A0A0G1PCT4_9BACT</name>
<evidence type="ECO:0000313" key="2">
    <source>
        <dbReference type="EMBL" id="KKU03223.1"/>
    </source>
</evidence>
<accession>A0A0G1PCT4</accession>
<comment type="caution">
    <text evidence="2">The sequence shown here is derived from an EMBL/GenBank/DDBJ whole genome shotgun (WGS) entry which is preliminary data.</text>
</comment>